<comment type="caution">
    <text evidence="1">The sequence shown here is derived from an EMBL/GenBank/DDBJ whole genome shotgun (WGS) entry which is preliminary data.</text>
</comment>
<evidence type="ECO:0000313" key="1">
    <source>
        <dbReference type="EMBL" id="MDO3680860.1"/>
    </source>
</evidence>
<name>A0ABT8VIP6_9BACL</name>
<gene>
    <name evidence="1" type="ORF">Q3C12_28015</name>
</gene>
<dbReference type="RefSeq" id="WP_302880972.1">
    <property type="nucleotide sequence ID" value="NZ_JAUMKJ010000048.1"/>
</dbReference>
<reference evidence="1" key="1">
    <citation type="submission" date="2023-07" db="EMBL/GenBank/DDBJ databases">
        <authorList>
            <person name="Aktuganov G."/>
            <person name="Boyko T."/>
            <person name="Delegan Y."/>
            <person name="Galimzianova N."/>
            <person name="Gilvanova E."/>
            <person name="Korobov V."/>
            <person name="Kuzmina L."/>
            <person name="Melentiev A."/>
            <person name="Milman P."/>
            <person name="Ryabova A."/>
            <person name="Stupak E."/>
            <person name="Yasakov T."/>
            <person name="Zharikova N."/>
            <person name="Zhurenko E."/>
        </authorList>
    </citation>
    <scope>NUCLEOTIDE SEQUENCE</scope>
    <source>
        <strain evidence="1">IB-739</strain>
    </source>
</reference>
<protein>
    <submittedName>
        <fullName evidence="1">Transposase</fullName>
    </submittedName>
</protein>
<dbReference type="EMBL" id="JAUMKJ010000048">
    <property type="protein sequence ID" value="MDO3680860.1"/>
    <property type="molecule type" value="Genomic_DNA"/>
</dbReference>
<keyword evidence="2" id="KW-1185">Reference proteome</keyword>
<proteinExistence type="predicted"/>
<sequence length="256" mass="28992">MFVEVMKYHIANCPHCETKLVRAHAAWKKKISTLQGVIFAWSMAYRCPNQHCSHSGALYRSAEAEKLCMKFTTYGFDVLCLVGELRFKHHMTRQEIADELNNRGVKTTDRNAQMLYERYLALLGASIDQHVSAVLKDVSEQHGGLLLSMDGVQPEKGNETLYVIRELFSGTVLAAKNLKSGSSEELQNLIRPIVELGYPIVGIVSDGQHSIRLSFEKLLPEVPYQYCQYHYLKDIAKPVVDLDRKLKTGLIQSYSP</sequence>
<evidence type="ECO:0000313" key="2">
    <source>
        <dbReference type="Proteomes" id="UP001168883"/>
    </source>
</evidence>
<organism evidence="1 2">
    <name type="scientific">Paenibacillus ehimensis</name>
    <dbReference type="NCBI Taxonomy" id="79264"/>
    <lineage>
        <taxon>Bacteria</taxon>
        <taxon>Bacillati</taxon>
        <taxon>Bacillota</taxon>
        <taxon>Bacilli</taxon>
        <taxon>Bacillales</taxon>
        <taxon>Paenibacillaceae</taxon>
        <taxon>Paenibacillus</taxon>
    </lineage>
</organism>
<dbReference type="Proteomes" id="UP001168883">
    <property type="component" value="Unassembled WGS sequence"/>
</dbReference>
<accession>A0ABT8VIP6</accession>